<gene>
    <name evidence="6" type="ORF">GPM918_LOCUS25388</name>
    <name evidence="7" type="ORF">SRO942_LOCUS25396</name>
</gene>
<dbReference type="AlphaFoldDB" id="A0A814YWD1"/>
<keyword evidence="3" id="KW-0560">Oxidoreductase</keyword>
<dbReference type="Pfam" id="PF03055">
    <property type="entry name" value="RPE65"/>
    <property type="match status" value="2"/>
</dbReference>
<dbReference type="GO" id="GO:0046872">
    <property type="term" value="F:metal ion binding"/>
    <property type="evidence" value="ECO:0007669"/>
    <property type="project" value="UniProtKB-KW"/>
</dbReference>
<evidence type="ECO:0000256" key="2">
    <source>
        <dbReference type="ARBA" id="ARBA00022723"/>
    </source>
</evidence>
<proteinExistence type="inferred from homology"/>
<organism evidence="6 8">
    <name type="scientific">Didymodactylos carnosus</name>
    <dbReference type="NCBI Taxonomy" id="1234261"/>
    <lineage>
        <taxon>Eukaryota</taxon>
        <taxon>Metazoa</taxon>
        <taxon>Spiralia</taxon>
        <taxon>Gnathifera</taxon>
        <taxon>Rotifera</taxon>
        <taxon>Eurotatoria</taxon>
        <taxon>Bdelloidea</taxon>
        <taxon>Philodinida</taxon>
        <taxon>Philodinidae</taxon>
        <taxon>Didymodactylos</taxon>
    </lineage>
</organism>
<dbReference type="PANTHER" id="PTHR10543">
    <property type="entry name" value="BETA-CAROTENE DIOXYGENASE"/>
    <property type="match status" value="1"/>
</dbReference>
<feature type="binding site" evidence="5">
    <location>
        <position position="277"/>
    </location>
    <ligand>
        <name>Fe cation</name>
        <dbReference type="ChEBI" id="CHEBI:24875"/>
        <note>catalytic</note>
    </ligand>
</feature>
<dbReference type="PANTHER" id="PTHR10543:SF24">
    <property type="entry name" value="CAROTENOID ISOMEROOXYGENASE"/>
    <property type="match status" value="1"/>
</dbReference>
<dbReference type="GO" id="GO:0042574">
    <property type="term" value="P:retinal metabolic process"/>
    <property type="evidence" value="ECO:0007669"/>
    <property type="project" value="TreeGrafter"/>
</dbReference>
<keyword evidence="8" id="KW-1185">Reference proteome</keyword>
<evidence type="ECO:0000313" key="8">
    <source>
        <dbReference type="Proteomes" id="UP000663829"/>
    </source>
</evidence>
<comment type="similarity">
    <text evidence="1">Belongs to the carotenoid oxygenase family.</text>
</comment>
<dbReference type="EMBL" id="CAJNOQ010009840">
    <property type="protein sequence ID" value="CAF1235470.1"/>
    <property type="molecule type" value="Genomic_DNA"/>
</dbReference>
<feature type="non-terminal residue" evidence="6">
    <location>
        <position position="1"/>
    </location>
</feature>
<keyword evidence="2 5" id="KW-0479">Metal-binding</keyword>
<evidence type="ECO:0000313" key="7">
    <source>
        <dbReference type="EMBL" id="CAF3997880.1"/>
    </source>
</evidence>
<feature type="binding site" evidence="5">
    <location>
        <position position="142"/>
    </location>
    <ligand>
        <name>Fe cation</name>
        <dbReference type="ChEBI" id="CHEBI:24875"/>
        <note>catalytic</note>
    </ligand>
</feature>
<dbReference type="GO" id="GO:0016121">
    <property type="term" value="P:carotene catabolic process"/>
    <property type="evidence" value="ECO:0007669"/>
    <property type="project" value="TreeGrafter"/>
</dbReference>
<dbReference type="Proteomes" id="UP000681722">
    <property type="component" value="Unassembled WGS sequence"/>
</dbReference>
<dbReference type="InterPro" id="IPR004294">
    <property type="entry name" value="Carotenoid_Oase"/>
</dbReference>
<dbReference type="GO" id="GO:0010436">
    <property type="term" value="F:carotenoid dioxygenase activity"/>
    <property type="evidence" value="ECO:0007669"/>
    <property type="project" value="TreeGrafter"/>
</dbReference>
<dbReference type="OrthoDB" id="1069523at2759"/>
<reference evidence="6" key="1">
    <citation type="submission" date="2021-02" db="EMBL/GenBank/DDBJ databases">
        <authorList>
            <person name="Nowell W R."/>
        </authorList>
    </citation>
    <scope>NUCLEOTIDE SEQUENCE</scope>
</reference>
<sequence>SVTENGLNEQPIYGHVSENIPHLHRLCPNCSRVTGLGVIPKWINGALYQNGPGLLDACETRVKHLFDAFALLQKLDGLFTSNDFRTDNAMISLYPYQTKPGQHSLYAMTETPIMHQIDPINLKTMSKFDVGIYLNIVSQCPHPVIVEDGRMLNVGLSTGRKGMQYVIFQFPPICAADENVNTNNRMTQCKILTSINSRWTLNPAYVHTFGVTKNFIILVEQSLCISIVNMAKIIVTKGPLADALVWYNEPVRFRIIHQSTLEEVKYIYLTTAFFFLHMINAYEDDNHLIVDICCYENSDMLKCMTIEALENAQYNPKYADQFRSRPKRFVLPLVITSFVNSENLVHLNYTSARATVMNNLRNQIWIEPELLADVGCELPQIDYFNYMGKFYRYFYAINTDIDYEHCGAVRKIDTLTKTHKLWYDENCYTSEPIFLPRPNAKHEDDGVIIISLLRSGIENEVSLVILDAMQMTEIGRVKFCTNGPVPKCLHGWYDAAA</sequence>
<evidence type="ECO:0000256" key="3">
    <source>
        <dbReference type="ARBA" id="ARBA00023002"/>
    </source>
</evidence>
<evidence type="ECO:0000256" key="5">
    <source>
        <dbReference type="PIRSR" id="PIRSR604294-1"/>
    </source>
</evidence>
<comment type="cofactor">
    <cofactor evidence="5">
        <name>Fe(2+)</name>
        <dbReference type="ChEBI" id="CHEBI:29033"/>
    </cofactor>
    <text evidence="5">Binds 1 Fe(2+) ion per subunit.</text>
</comment>
<dbReference type="GO" id="GO:0003834">
    <property type="term" value="F:beta-carotene 15,15'-dioxygenase activity"/>
    <property type="evidence" value="ECO:0007669"/>
    <property type="project" value="TreeGrafter"/>
</dbReference>
<dbReference type="Proteomes" id="UP000663829">
    <property type="component" value="Unassembled WGS sequence"/>
</dbReference>
<accession>A0A814YWD1</accession>
<feature type="binding site" evidence="5">
    <location>
        <position position="207"/>
    </location>
    <ligand>
        <name>Fe cation</name>
        <dbReference type="ChEBI" id="CHEBI:24875"/>
        <note>catalytic</note>
    </ligand>
</feature>
<evidence type="ECO:0000256" key="4">
    <source>
        <dbReference type="ARBA" id="ARBA00023004"/>
    </source>
</evidence>
<name>A0A814YWD1_9BILA</name>
<evidence type="ECO:0000256" key="1">
    <source>
        <dbReference type="ARBA" id="ARBA00006787"/>
    </source>
</evidence>
<feature type="binding site" evidence="5">
    <location>
        <position position="490"/>
    </location>
    <ligand>
        <name>Fe cation</name>
        <dbReference type="ChEBI" id="CHEBI:24875"/>
        <note>catalytic</note>
    </ligand>
</feature>
<keyword evidence="4 5" id="KW-0408">Iron</keyword>
<dbReference type="EMBL" id="CAJOBC010009846">
    <property type="protein sequence ID" value="CAF3997880.1"/>
    <property type="molecule type" value="Genomic_DNA"/>
</dbReference>
<comment type="caution">
    <text evidence="6">The sequence shown here is derived from an EMBL/GenBank/DDBJ whole genome shotgun (WGS) entry which is preliminary data.</text>
</comment>
<evidence type="ECO:0000313" key="6">
    <source>
        <dbReference type="EMBL" id="CAF1235470.1"/>
    </source>
</evidence>
<protein>
    <submittedName>
        <fullName evidence="6">Uncharacterized protein</fullName>
    </submittedName>
</protein>